<reference evidence="2 3" key="1">
    <citation type="submission" date="2014-02" db="EMBL/GenBank/DDBJ databases">
        <authorList>
            <person name="Sears C."/>
            <person name="Carroll K."/>
            <person name="Sack B.R."/>
            <person name="Qadri F."/>
            <person name="Myers L.L."/>
            <person name="Chung G.-T."/>
            <person name="Escheverria P."/>
            <person name="Fraser C.M."/>
            <person name="Sadzewicz L."/>
            <person name="Shefchek K.A."/>
            <person name="Tallon L."/>
            <person name="Das S.P."/>
            <person name="Daugherty S."/>
            <person name="Mongodin E.F."/>
        </authorList>
    </citation>
    <scope>NUCLEOTIDE SEQUENCE [LARGE SCALE GENOMIC DNA]</scope>
    <source>
        <strain evidence="3">3998T(B)3</strain>
    </source>
</reference>
<evidence type="ECO:0000313" key="3">
    <source>
        <dbReference type="Proteomes" id="UP000020773"/>
    </source>
</evidence>
<dbReference type="InterPro" id="IPR006179">
    <property type="entry name" value="5_nucleotidase/apyrase"/>
</dbReference>
<name>A0A015VAV9_BACFG</name>
<dbReference type="GeneID" id="60369241"/>
<sequence>MKQNYAKIISGFILAGLLTFSSCQSTHEMAKTDYQIAKVEGRMIDIDAKWDTHPDADAVAILKPYKEKIDNMMYEVIGSSEQKMDKGHPESLLSNLVAEVLRQAATKVQDKPADMGLVNMGGLRNILPAGDITVGTVYEILPFENSLCVMKMKGTHLKALLTSIASLKGEGVSGIRMEITKDGKLLNATVGGQPIDDNKLYTVATIDYLADGNGSMEAFLQADDRVCPEGATLRGLFLDYVRQQTAAGKKITSALDGRITVK</sequence>
<dbReference type="EMBL" id="JGDB01000016">
    <property type="protein sequence ID" value="EXY92496.1"/>
    <property type="molecule type" value="Genomic_DNA"/>
</dbReference>
<dbReference type="RefSeq" id="WP_005784454.1">
    <property type="nucleotide sequence ID" value="NZ_JGDB01000016.1"/>
</dbReference>
<dbReference type="GO" id="GO:0016787">
    <property type="term" value="F:hydrolase activity"/>
    <property type="evidence" value="ECO:0007669"/>
    <property type="project" value="InterPro"/>
</dbReference>
<organism evidence="2 3">
    <name type="scientific">Bacteroides fragilis str. 3998T(B)3</name>
    <dbReference type="NCBI Taxonomy" id="1339316"/>
    <lineage>
        <taxon>Bacteria</taxon>
        <taxon>Pseudomonadati</taxon>
        <taxon>Bacteroidota</taxon>
        <taxon>Bacteroidia</taxon>
        <taxon>Bacteroidales</taxon>
        <taxon>Bacteroidaceae</taxon>
        <taxon>Bacteroides</taxon>
    </lineage>
</organism>
<dbReference type="GO" id="GO:0009166">
    <property type="term" value="P:nucleotide catabolic process"/>
    <property type="evidence" value="ECO:0007669"/>
    <property type="project" value="InterPro"/>
</dbReference>
<accession>A0A015VAV9</accession>
<dbReference type="PATRIC" id="fig|1339316.3.peg.817"/>
<comment type="caution">
    <text evidence="2">The sequence shown here is derived from an EMBL/GenBank/DDBJ whole genome shotgun (WGS) entry which is preliminary data.</text>
</comment>
<dbReference type="PROSITE" id="PS51257">
    <property type="entry name" value="PROKAR_LIPOPROTEIN"/>
    <property type="match status" value="1"/>
</dbReference>
<dbReference type="Pfam" id="PF02872">
    <property type="entry name" value="5_nucleotid_C"/>
    <property type="match status" value="1"/>
</dbReference>
<feature type="domain" description="5'-Nucleotidase C-terminal" evidence="1">
    <location>
        <begin position="77"/>
        <end position="219"/>
    </location>
</feature>
<protein>
    <submittedName>
        <fullName evidence="2">5'-nucleotidase, C-terminal domain protein</fullName>
    </submittedName>
</protein>
<evidence type="ECO:0000259" key="1">
    <source>
        <dbReference type="Pfam" id="PF02872"/>
    </source>
</evidence>
<gene>
    <name evidence="2" type="ORF">M125_0836</name>
</gene>
<proteinExistence type="predicted"/>
<dbReference type="AlphaFoldDB" id="A0A015VAV9"/>
<dbReference type="PANTHER" id="PTHR11575">
    <property type="entry name" value="5'-NUCLEOTIDASE-RELATED"/>
    <property type="match status" value="1"/>
</dbReference>
<dbReference type="Gene3D" id="3.90.780.10">
    <property type="entry name" value="5'-Nucleotidase, C-terminal domain"/>
    <property type="match status" value="1"/>
</dbReference>
<dbReference type="PANTHER" id="PTHR11575:SF24">
    <property type="entry name" value="5'-NUCLEOTIDASE"/>
    <property type="match status" value="1"/>
</dbReference>
<dbReference type="PRINTS" id="PR01607">
    <property type="entry name" value="APYRASEFAMLY"/>
</dbReference>
<evidence type="ECO:0000313" key="2">
    <source>
        <dbReference type="EMBL" id="EXY92496.1"/>
    </source>
</evidence>
<dbReference type="SUPFAM" id="SSF55816">
    <property type="entry name" value="5'-nucleotidase (syn. UDP-sugar hydrolase), C-terminal domain"/>
    <property type="match status" value="1"/>
</dbReference>
<dbReference type="Proteomes" id="UP000020773">
    <property type="component" value="Unassembled WGS sequence"/>
</dbReference>
<dbReference type="InterPro" id="IPR008334">
    <property type="entry name" value="5'-Nucleotdase_C"/>
</dbReference>
<dbReference type="InterPro" id="IPR036907">
    <property type="entry name" value="5'-Nucleotdase_C_sf"/>
</dbReference>